<dbReference type="InterPro" id="IPR001733">
    <property type="entry name" value="Peptidase_S26B"/>
</dbReference>
<feature type="transmembrane region" description="Helical" evidence="7">
    <location>
        <begin position="31"/>
        <end position="56"/>
    </location>
</feature>
<dbReference type="GO" id="GO:0009003">
    <property type="term" value="F:signal peptidase activity"/>
    <property type="evidence" value="ECO:0007669"/>
    <property type="project" value="UniProtKB-EC"/>
</dbReference>
<gene>
    <name evidence="9" type="ORF">AB3X52_13810</name>
</gene>
<evidence type="ECO:0000256" key="7">
    <source>
        <dbReference type="SAM" id="Phobius"/>
    </source>
</evidence>
<keyword evidence="4 7" id="KW-0472">Membrane</keyword>
<keyword evidence="2 7" id="KW-0812">Transmembrane</keyword>
<evidence type="ECO:0000313" key="10">
    <source>
        <dbReference type="Proteomes" id="UP001556631"/>
    </source>
</evidence>
<reference evidence="9 10" key="1">
    <citation type="submission" date="2024-07" db="EMBL/GenBank/DDBJ databases">
        <authorList>
            <person name="Lee S."/>
            <person name="Kang M."/>
        </authorList>
    </citation>
    <scope>NUCLEOTIDE SEQUENCE [LARGE SCALE GENOMIC DNA]</scope>
    <source>
        <strain evidence="9 10">DS6</strain>
    </source>
</reference>
<dbReference type="Pfam" id="PF10502">
    <property type="entry name" value="Peptidase_S26"/>
    <property type="match status" value="1"/>
</dbReference>
<feature type="region of interest" description="Disordered" evidence="6">
    <location>
        <begin position="1"/>
        <end position="21"/>
    </location>
</feature>
<evidence type="ECO:0000256" key="4">
    <source>
        <dbReference type="ARBA" id="ARBA00023136"/>
    </source>
</evidence>
<keyword evidence="10" id="KW-1185">Reference proteome</keyword>
<keyword evidence="3 7" id="KW-1133">Transmembrane helix</keyword>
<dbReference type="Gene3D" id="2.10.109.10">
    <property type="entry name" value="Umud Fragment, subunit A"/>
    <property type="match status" value="1"/>
</dbReference>
<proteinExistence type="predicted"/>
<evidence type="ECO:0000256" key="3">
    <source>
        <dbReference type="ARBA" id="ARBA00022989"/>
    </source>
</evidence>
<dbReference type="Proteomes" id="UP001556631">
    <property type="component" value="Unassembled WGS sequence"/>
</dbReference>
<evidence type="ECO:0000256" key="5">
    <source>
        <dbReference type="NCBIfam" id="TIGR02228"/>
    </source>
</evidence>
<keyword evidence="9" id="KW-0378">Hydrolase</keyword>
<evidence type="ECO:0000256" key="1">
    <source>
        <dbReference type="ARBA" id="ARBA00004370"/>
    </source>
</evidence>
<dbReference type="EMBL" id="JBFPJR010000024">
    <property type="protein sequence ID" value="MEX0428700.1"/>
    <property type="molecule type" value="Genomic_DNA"/>
</dbReference>
<evidence type="ECO:0000259" key="8">
    <source>
        <dbReference type="Pfam" id="PF10502"/>
    </source>
</evidence>
<dbReference type="NCBIfam" id="TIGR02228">
    <property type="entry name" value="sigpep_I_arch"/>
    <property type="match status" value="1"/>
</dbReference>
<protein>
    <recommendedName>
        <fullName evidence="5">Signal peptidase I</fullName>
        <ecNumber evidence="5">3.4.21.89</ecNumber>
    </recommendedName>
</protein>
<comment type="caution">
    <text evidence="9">The sequence shown here is derived from an EMBL/GenBank/DDBJ whole genome shotgun (WGS) entry which is preliminary data.</text>
</comment>
<dbReference type="EC" id="3.4.21.89" evidence="5"/>
<comment type="subcellular location">
    <subcellularLocation>
        <location evidence="1">Membrane</location>
    </subcellularLocation>
</comment>
<sequence>MTLTTEQPVADEVDAVPGGSRGAGRAVRGGLGWLGQVIAWLVILGALAVLVVAVLVPRLTGATAYTILTGSMRPGLPPGTLVVAKPTDPGRIRIGDVITFQLHSGQPEVATHRVVGLGMTTKGERLFTTRGDANGANDPAPVRAVQVRGVEWYSVPYLGRLNVYLNGEQRVIGRLVAAGALLGYAVVMFLGAVRDGCSTRKRVVATRQKGAP</sequence>
<accession>A0ABV3T1P2</accession>
<evidence type="ECO:0000313" key="9">
    <source>
        <dbReference type="EMBL" id="MEX0428700.1"/>
    </source>
</evidence>
<feature type="domain" description="Peptidase S26" evidence="8">
    <location>
        <begin position="46"/>
        <end position="118"/>
    </location>
</feature>
<organism evidence="9 10">
    <name type="scientific">Nocardioides eburneus</name>
    <dbReference type="NCBI Taxonomy" id="3231482"/>
    <lineage>
        <taxon>Bacteria</taxon>
        <taxon>Bacillati</taxon>
        <taxon>Actinomycetota</taxon>
        <taxon>Actinomycetes</taxon>
        <taxon>Propionibacteriales</taxon>
        <taxon>Nocardioidaceae</taxon>
        <taxon>Nocardioides</taxon>
    </lineage>
</organism>
<feature type="transmembrane region" description="Helical" evidence="7">
    <location>
        <begin position="171"/>
        <end position="193"/>
    </location>
</feature>
<dbReference type="InterPro" id="IPR036286">
    <property type="entry name" value="LexA/Signal_pep-like_sf"/>
</dbReference>
<dbReference type="RefSeq" id="WP_367994667.1">
    <property type="nucleotide sequence ID" value="NZ_JBFPJR010000024.1"/>
</dbReference>
<evidence type="ECO:0000256" key="2">
    <source>
        <dbReference type="ARBA" id="ARBA00022692"/>
    </source>
</evidence>
<evidence type="ECO:0000256" key="6">
    <source>
        <dbReference type="SAM" id="MobiDB-lite"/>
    </source>
</evidence>
<name>A0ABV3T1P2_9ACTN</name>
<dbReference type="CDD" id="cd06530">
    <property type="entry name" value="S26_SPase_I"/>
    <property type="match status" value="1"/>
</dbReference>
<dbReference type="SUPFAM" id="SSF51306">
    <property type="entry name" value="LexA/Signal peptidase"/>
    <property type="match status" value="1"/>
</dbReference>
<dbReference type="InterPro" id="IPR019533">
    <property type="entry name" value="Peptidase_S26"/>
</dbReference>